<accession>A0A8H8DIB1</accession>
<keyword evidence="4" id="KW-1185">Reference proteome</keyword>
<dbReference type="InterPro" id="IPR048720">
    <property type="entry name" value="PROPPIN"/>
</dbReference>
<comment type="caution">
    <text evidence="3">The sequence shown here is derived from an EMBL/GenBank/DDBJ whole genome shotgun (WGS) entry which is preliminary data.</text>
</comment>
<dbReference type="AlphaFoldDB" id="A0A8H8DIB1"/>
<evidence type="ECO:0000313" key="4">
    <source>
        <dbReference type="Proteomes" id="UP000673691"/>
    </source>
</evidence>
<keyword evidence="2" id="KW-0677">Repeat</keyword>
<evidence type="ECO:0000313" key="3">
    <source>
        <dbReference type="EMBL" id="KAG5459335.1"/>
    </source>
</evidence>
<reference evidence="3 4" key="1">
    <citation type="journal article" name="Sci. Rep.">
        <title>Genome-scale phylogenetic analyses confirm Olpidium as the closest living zoosporic fungus to the non-flagellated, terrestrial fungi.</title>
        <authorList>
            <person name="Chang Y."/>
            <person name="Rochon D."/>
            <person name="Sekimoto S."/>
            <person name="Wang Y."/>
            <person name="Chovatia M."/>
            <person name="Sandor L."/>
            <person name="Salamov A."/>
            <person name="Grigoriev I.V."/>
            <person name="Stajich J.E."/>
            <person name="Spatafora J.W."/>
        </authorList>
    </citation>
    <scope>NUCLEOTIDE SEQUENCE [LARGE SCALE GENOMIC DNA]</scope>
    <source>
        <strain evidence="3">S191</strain>
    </source>
</reference>
<keyword evidence="1" id="KW-0853">WD repeat</keyword>
<dbReference type="Pfam" id="PF21032">
    <property type="entry name" value="PROPPIN"/>
    <property type="match status" value="1"/>
</dbReference>
<feature type="non-terminal residue" evidence="3">
    <location>
        <position position="203"/>
    </location>
</feature>
<dbReference type="EMBL" id="JAEFCI010007006">
    <property type="protein sequence ID" value="KAG5459335.1"/>
    <property type="molecule type" value="Genomic_DNA"/>
</dbReference>
<name>A0A8H8DIB1_9FUNG</name>
<evidence type="ECO:0000256" key="2">
    <source>
        <dbReference type="ARBA" id="ARBA00022737"/>
    </source>
</evidence>
<proteinExistence type="predicted"/>
<dbReference type="PANTHER" id="PTHR11227">
    <property type="entry name" value="WD-REPEAT PROTEIN INTERACTING WITH PHOSPHOINOSIDES WIPI -RELATED"/>
    <property type="match status" value="1"/>
</dbReference>
<organism evidence="3 4">
    <name type="scientific">Olpidium bornovanus</name>
    <dbReference type="NCBI Taxonomy" id="278681"/>
    <lineage>
        <taxon>Eukaryota</taxon>
        <taxon>Fungi</taxon>
        <taxon>Fungi incertae sedis</taxon>
        <taxon>Olpidiomycota</taxon>
        <taxon>Olpidiomycotina</taxon>
        <taxon>Olpidiomycetes</taxon>
        <taxon>Olpidiales</taxon>
        <taxon>Olpidiaceae</taxon>
        <taxon>Olpidium</taxon>
    </lineage>
</organism>
<dbReference type="Proteomes" id="UP000673691">
    <property type="component" value="Unassembled WGS sequence"/>
</dbReference>
<gene>
    <name evidence="3" type="ORF">BJ554DRAFT_273</name>
</gene>
<dbReference type="OrthoDB" id="1667587at2759"/>
<evidence type="ECO:0000256" key="1">
    <source>
        <dbReference type="ARBA" id="ARBA00022574"/>
    </source>
</evidence>
<sequence>MALSRWLDAIAGTRGRMTGRSGHRERTLKYPGERLIRSRGTCSIPVSGTAACQLGQKPDTRSITAIRSGNVIRGVRSAASRVSAQSENNPDGGIGIVEMLFCTSLVALVGAGEKPAFSPRRLQITNTKVRPVGYCRCCVPRQSTICELTFPTSILAVKLNRKRLIVVLEEQIYVYDISNMKLLHTIETSSNPHGAHSFCKCVT</sequence>
<protein>
    <submittedName>
        <fullName evidence="3">Uncharacterized protein</fullName>
    </submittedName>
</protein>